<dbReference type="EMBL" id="VJWX01000007">
    <property type="protein sequence ID" value="TVT61991.1"/>
    <property type="molecule type" value="Genomic_DNA"/>
</dbReference>
<dbReference type="AlphaFoldDB" id="A0A558DLU3"/>
<organism evidence="3 4">
    <name type="scientific">Amycolatopsis rhizosphaerae</name>
    <dbReference type="NCBI Taxonomy" id="2053003"/>
    <lineage>
        <taxon>Bacteria</taxon>
        <taxon>Bacillati</taxon>
        <taxon>Actinomycetota</taxon>
        <taxon>Actinomycetes</taxon>
        <taxon>Pseudonocardiales</taxon>
        <taxon>Pseudonocardiaceae</taxon>
        <taxon>Amycolatopsis</taxon>
    </lineage>
</organism>
<protein>
    <recommendedName>
        <fullName evidence="2">DUF6545 domain-containing protein</fullName>
    </recommendedName>
</protein>
<keyword evidence="1" id="KW-0812">Transmembrane</keyword>
<keyword evidence="1" id="KW-0472">Membrane</keyword>
<reference evidence="3 4" key="1">
    <citation type="submission" date="2019-07" db="EMBL/GenBank/DDBJ databases">
        <authorList>
            <person name="Duangmal K."/>
            <person name="Teo W.F.A."/>
        </authorList>
    </citation>
    <scope>NUCLEOTIDE SEQUENCE [LARGE SCALE GENOMIC DNA]</scope>
    <source>
        <strain evidence="3 4">TBRC 6029</strain>
    </source>
</reference>
<sequence>MLPNVLMWLAATIAALWKISQLARAPHDKGLRAVTACTVLVLIALSAQLVVSVPGVAGRVSHGLPKLIQNVILTFFFALLIVLLQAAIAPARAGMRGYTEVGLALLTSVALTAAFVATTPGARGASYQDAGGFTGALVFYLIGNLYMAYATSRGAYLAWAAAERSHSQARLSLRVAAVGLMVCCLGTHVPRVVAVAGGLTLNVPGLLGVAVWTTPLLAIGISVFCLGIGYPGARTGAMKARLWLEARRQHRQLRPLWLAVTTQFPNIALFPPDSALREAFRVRQMRLRLYRRVIECRDGLVCLSPFVEEPIDVSQPPERQSKLIGDALVRSAQGKEIGTTMVLAAPRAAGMEADTRELLALSRALGGVGRGTPSG</sequence>
<dbReference type="Proteomes" id="UP000320011">
    <property type="component" value="Unassembled WGS sequence"/>
</dbReference>
<reference evidence="3 4" key="2">
    <citation type="submission" date="2019-08" db="EMBL/GenBank/DDBJ databases">
        <title>Amycolatopsis acidicola sp. nov., isolated from peat swamp forest soil.</title>
        <authorList>
            <person name="Srisuk N."/>
        </authorList>
    </citation>
    <scope>NUCLEOTIDE SEQUENCE [LARGE SCALE GENOMIC DNA]</scope>
    <source>
        <strain evidence="3 4">TBRC 6029</strain>
    </source>
</reference>
<proteinExistence type="predicted"/>
<evidence type="ECO:0000259" key="2">
    <source>
        <dbReference type="Pfam" id="PF20182"/>
    </source>
</evidence>
<comment type="caution">
    <text evidence="3">The sequence shown here is derived from an EMBL/GenBank/DDBJ whole genome shotgun (WGS) entry which is preliminary data.</text>
</comment>
<feature type="transmembrane region" description="Helical" evidence="1">
    <location>
        <begin position="171"/>
        <end position="189"/>
    </location>
</feature>
<keyword evidence="4" id="KW-1185">Reference proteome</keyword>
<feature type="transmembrane region" description="Helical" evidence="1">
    <location>
        <begin position="101"/>
        <end position="118"/>
    </location>
</feature>
<feature type="transmembrane region" description="Helical" evidence="1">
    <location>
        <begin position="30"/>
        <end position="51"/>
    </location>
</feature>
<feature type="domain" description="DUF6545" evidence="2">
    <location>
        <begin position="243"/>
        <end position="365"/>
    </location>
</feature>
<feature type="transmembrane region" description="Helical" evidence="1">
    <location>
        <begin position="130"/>
        <end position="150"/>
    </location>
</feature>
<feature type="transmembrane region" description="Helical" evidence="1">
    <location>
        <begin position="209"/>
        <end position="233"/>
    </location>
</feature>
<accession>A0A558DLU3</accession>
<dbReference type="NCBIfam" id="NF042915">
    <property type="entry name" value="MAB_1171c_fam"/>
    <property type="match status" value="1"/>
</dbReference>
<keyword evidence="1" id="KW-1133">Transmembrane helix</keyword>
<dbReference type="OrthoDB" id="3675041at2"/>
<gene>
    <name evidence="3" type="ORF">FNH05_01645</name>
</gene>
<dbReference type="Pfam" id="PF20182">
    <property type="entry name" value="DUF6545"/>
    <property type="match status" value="1"/>
</dbReference>
<feature type="transmembrane region" description="Helical" evidence="1">
    <location>
        <begin position="6"/>
        <end position="23"/>
    </location>
</feature>
<dbReference type="InterPro" id="IPR050039">
    <property type="entry name" value="MAB_1171c-like"/>
</dbReference>
<evidence type="ECO:0000313" key="4">
    <source>
        <dbReference type="Proteomes" id="UP000320011"/>
    </source>
</evidence>
<name>A0A558DLU3_9PSEU</name>
<evidence type="ECO:0000313" key="3">
    <source>
        <dbReference type="EMBL" id="TVT61991.1"/>
    </source>
</evidence>
<feature type="transmembrane region" description="Helical" evidence="1">
    <location>
        <begin position="71"/>
        <end position="89"/>
    </location>
</feature>
<dbReference type="InterPro" id="IPR046675">
    <property type="entry name" value="DUF6545"/>
</dbReference>
<evidence type="ECO:0000256" key="1">
    <source>
        <dbReference type="SAM" id="Phobius"/>
    </source>
</evidence>